<sequence length="90" mass="9659">MIRVDPDAEELGRGKQKSEKKNAGIELTDMVVGCCNGRGGAKACEGSEGSVATMMSLCQREDSDELRFNEMLYASGRDENPIKVNASGTN</sequence>
<organism evidence="2 3">
    <name type="scientific">Cotesia glomerata</name>
    <name type="common">Lepidopteran parasitic wasp</name>
    <name type="synonym">Apanteles glomeratus</name>
    <dbReference type="NCBI Taxonomy" id="32391"/>
    <lineage>
        <taxon>Eukaryota</taxon>
        <taxon>Metazoa</taxon>
        <taxon>Ecdysozoa</taxon>
        <taxon>Arthropoda</taxon>
        <taxon>Hexapoda</taxon>
        <taxon>Insecta</taxon>
        <taxon>Pterygota</taxon>
        <taxon>Neoptera</taxon>
        <taxon>Endopterygota</taxon>
        <taxon>Hymenoptera</taxon>
        <taxon>Apocrita</taxon>
        <taxon>Ichneumonoidea</taxon>
        <taxon>Braconidae</taxon>
        <taxon>Microgastrinae</taxon>
        <taxon>Cotesia</taxon>
    </lineage>
</organism>
<protein>
    <submittedName>
        <fullName evidence="2">Uncharacterized protein</fullName>
    </submittedName>
</protein>
<proteinExistence type="predicted"/>
<reference evidence="2 3" key="1">
    <citation type="journal article" date="2021" name="J. Hered.">
        <title>A chromosome-level genome assembly of the parasitoid wasp, Cotesia glomerata (Hymenoptera: Braconidae).</title>
        <authorList>
            <person name="Pinto B.J."/>
            <person name="Weis J.J."/>
            <person name="Gamble T."/>
            <person name="Ode P.J."/>
            <person name="Paul R."/>
            <person name="Zaspel J.M."/>
        </authorList>
    </citation>
    <scope>NUCLEOTIDE SEQUENCE [LARGE SCALE GENOMIC DNA]</scope>
    <source>
        <strain evidence="2">CgM1</strain>
    </source>
</reference>
<feature type="region of interest" description="Disordered" evidence="1">
    <location>
        <begin position="1"/>
        <end position="22"/>
    </location>
</feature>
<accession>A0AAV7I1X5</accession>
<dbReference type="EMBL" id="JAHXZJ010002609">
    <property type="protein sequence ID" value="KAH0540401.1"/>
    <property type="molecule type" value="Genomic_DNA"/>
</dbReference>
<keyword evidence="3" id="KW-1185">Reference proteome</keyword>
<evidence type="ECO:0000256" key="1">
    <source>
        <dbReference type="SAM" id="MobiDB-lite"/>
    </source>
</evidence>
<evidence type="ECO:0000313" key="2">
    <source>
        <dbReference type="EMBL" id="KAH0540401.1"/>
    </source>
</evidence>
<comment type="caution">
    <text evidence="2">The sequence shown here is derived from an EMBL/GenBank/DDBJ whole genome shotgun (WGS) entry which is preliminary data.</text>
</comment>
<evidence type="ECO:0000313" key="3">
    <source>
        <dbReference type="Proteomes" id="UP000826195"/>
    </source>
</evidence>
<dbReference type="AlphaFoldDB" id="A0AAV7I1X5"/>
<dbReference type="Proteomes" id="UP000826195">
    <property type="component" value="Unassembled WGS sequence"/>
</dbReference>
<name>A0AAV7I1X5_COTGL</name>
<gene>
    <name evidence="2" type="ORF">KQX54_017078</name>
</gene>